<keyword evidence="6" id="KW-1185">Reference proteome</keyword>
<dbReference type="PANTHER" id="PTHR24198:SF165">
    <property type="entry name" value="ANKYRIN REPEAT-CONTAINING PROTEIN-RELATED"/>
    <property type="match status" value="1"/>
</dbReference>
<keyword evidence="1" id="KW-0677">Repeat</keyword>
<keyword evidence="2 3" id="KW-0040">ANK repeat</keyword>
<feature type="repeat" description="ANK" evidence="3">
    <location>
        <begin position="376"/>
        <end position="408"/>
    </location>
</feature>
<feature type="repeat" description="ANK" evidence="3">
    <location>
        <begin position="191"/>
        <end position="223"/>
    </location>
</feature>
<dbReference type="PRINTS" id="PR01415">
    <property type="entry name" value="ANKYRIN"/>
</dbReference>
<dbReference type="AlphaFoldDB" id="A0A5N6QR62"/>
<feature type="repeat" description="ANK" evidence="3">
    <location>
        <begin position="409"/>
        <end position="441"/>
    </location>
</feature>
<dbReference type="SUPFAM" id="SSF48403">
    <property type="entry name" value="Ankyrin repeat"/>
    <property type="match status" value="1"/>
</dbReference>
<dbReference type="Pfam" id="PF12796">
    <property type="entry name" value="Ank_2"/>
    <property type="match status" value="3"/>
</dbReference>
<feature type="repeat" description="ANK" evidence="3">
    <location>
        <begin position="289"/>
        <end position="321"/>
    </location>
</feature>
<dbReference type="Gene3D" id="1.25.40.20">
    <property type="entry name" value="Ankyrin repeat-containing domain"/>
    <property type="match status" value="4"/>
</dbReference>
<dbReference type="EMBL" id="CM017322">
    <property type="protein sequence ID" value="KAE8009641.1"/>
    <property type="molecule type" value="Genomic_DNA"/>
</dbReference>
<protein>
    <recommendedName>
        <fullName evidence="4">MSP domain-containing protein</fullName>
    </recommendedName>
</protein>
<evidence type="ECO:0000256" key="3">
    <source>
        <dbReference type="PROSITE-ProRule" id="PRU00023"/>
    </source>
</evidence>
<feature type="repeat" description="ANK" evidence="3">
    <location>
        <begin position="158"/>
        <end position="190"/>
    </location>
</feature>
<evidence type="ECO:0000256" key="1">
    <source>
        <dbReference type="ARBA" id="ARBA00022737"/>
    </source>
</evidence>
<evidence type="ECO:0000313" key="5">
    <source>
        <dbReference type="EMBL" id="KAE8009641.1"/>
    </source>
</evidence>
<feature type="domain" description="MSP" evidence="4">
    <location>
        <begin position="2"/>
        <end position="125"/>
    </location>
</feature>
<dbReference type="InterPro" id="IPR000535">
    <property type="entry name" value="MSP_dom"/>
</dbReference>
<reference evidence="5 6" key="1">
    <citation type="submission" date="2019-06" db="EMBL/GenBank/DDBJ databases">
        <title>A chromosomal-level reference genome of Carpinus fangiana (Coryloideae, Betulaceae).</title>
        <authorList>
            <person name="Yang X."/>
            <person name="Wang Z."/>
            <person name="Zhang L."/>
            <person name="Hao G."/>
            <person name="Liu J."/>
            <person name="Yang Y."/>
        </authorList>
    </citation>
    <scope>NUCLEOTIDE SEQUENCE [LARGE SCALE GENOMIC DNA]</scope>
    <source>
        <strain evidence="5">Cfa_2016G</strain>
        <tissue evidence="5">Leaf</tissue>
    </source>
</reference>
<dbReference type="SMART" id="SM00248">
    <property type="entry name" value="ANK"/>
    <property type="match status" value="8"/>
</dbReference>
<dbReference type="PANTHER" id="PTHR24198">
    <property type="entry name" value="ANKYRIN REPEAT AND PROTEIN KINASE DOMAIN-CONTAINING PROTEIN"/>
    <property type="match status" value="1"/>
</dbReference>
<proteinExistence type="predicted"/>
<dbReference type="Proteomes" id="UP000327013">
    <property type="component" value="Chromosome 2"/>
</dbReference>
<evidence type="ECO:0000256" key="2">
    <source>
        <dbReference type="ARBA" id="ARBA00023043"/>
    </source>
</evidence>
<dbReference type="InterPro" id="IPR002110">
    <property type="entry name" value="Ankyrin_rpt"/>
</dbReference>
<dbReference type="InterPro" id="IPR013783">
    <property type="entry name" value="Ig-like_fold"/>
</dbReference>
<sequence>MDRLVQPDVKEVDLVFKKAQKCASTFRLSNLMHTMAVAVSLTTTNPTAFSFTQPFSIIPPLSSLSYTLVLSRPSDQPPLASPPDVITVRSSMLPTGKAQVDDLRRLFSKPGPHVFRDATIPVNLVGPHVVEFLISHHTQIPETDFFFKKAISGYTGSQLTALLRLAIVNGNANLVTDLIDAGADVNDKNSNGLSMIGLAVRAGRLDVSKILIAYGCEIDHTADRVLHEASATNRVDLMKVLCAAFGDIDVNSVDSDGRTPIHVAAVRGSVEAIRFCLRPGGKADVLDCNGWSPLHYAAAEGHLEAVECLLEGSNGKYVVNNDGKTAFALAVENGHLHLLDVLHLGDKLHRAARVGDVHGMKSCLAQGTNVNGKDLNGWTPLHRAAFKGRIECVKVLLDHGAQVDVADDSGYTPLRCALEAGHVQVASLLIAHGAKANVKSRKDVVSLDFDRFKNHPSLVHPLCHEKERA</sequence>
<gene>
    <name evidence="5" type="ORF">FH972_006067</name>
</gene>
<dbReference type="PROSITE" id="PS50202">
    <property type="entry name" value="MSP"/>
    <property type="match status" value="1"/>
</dbReference>
<organism evidence="5 6">
    <name type="scientific">Carpinus fangiana</name>
    <dbReference type="NCBI Taxonomy" id="176857"/>
    <lineage>
        <taxon>Eukaryota</taxon>
        <taxon>Viridiplantae</taxon>
        <taxon>Streptophyta</taxon>
        <taxon>Embryophyta</taxon>
        <taxon>Tracheophyta</taxon>
        <taxon>Spermatophyta</taxon>
        <taxon>Magnoliopsida</taxon>
        <taxon>eudicotyledons</taxon>
        <taxon>Gunneridae</taxon>
        <taxon>Pentapetalae</taxon>
        <taxon>rosids</taxon>
        <taxon>fabids</taxon>
        <taxon>Fagales</taxon>
        <taxon>Betulaceae</taxon>
        <taxon>Carpinus</taxon>
    </lineage>
</organism>
<dbReference type="PROSITE" id="PS50088">
    <property type="entry name" value="ANK_REPEAT"/>
    <property type="match status" value="6"/>
</dbReference>
<feature type="repeat" description="ANK" evidence="3">
    <location>
        <begin position="256"/>
        <end position="288"/>
    </location>
</feature>
<accession>A0A5N6QR62</accession>
<dbReference type="PROSITE" id="PS50297">
    <property type="entry name" value="ANK_REP_REGION"/>
    <property type="match status" value="4"/>
</dbReference>
<dbReference type="InterPro" id="IPR036770">
    <property type="entry name" value="Ankyrin_rpt-contain_sf"/>
</dbReference>
<dbReference type="Gene3D" id="2.60.40.10">
    <property type="entry name" value="Immunoglobulins"/>
    <property type="match status" value="1"/>
</dbReference>
<name>A0A5N6QR62_9ROSI</name>
<dbReference type="OrthoDB" id="194358at2759"/>
<evidence type="ECO:0000313" key="6">
    <source>
        <dbReference type="Proteomes" id="UP000327013"/>
    </source>
</evidence>
<evidence type="ECO:0000259" key="4">
    <source>
        <dbReference type="PROSITE" id="PS50202"/>
    </source>
</evidence>